<dbReference type="PANTHER" id="PTHR31672">
    <property type="entry name" value="BNACNNG10540D PROTEIN"/>
    <property type="match status" value="1"/>
</dbReference>
<organism evidence="3">
    <name type="scientific">Selaginella moellendorffii</name>
    <name type="common">Spikemoss</name>
    <dbReference type="NCBI Taxonomy" id="88036"/>
    <lineage>
        <taxon>Eukaryota</taxon>
        <taxon>Viridiplantae</taxon>
        <taxon>Streptophyta</taxon>
        <taxon>Embryophyta</taxon>
        <taxon>Tracheophyta</taxon>
        <taxon>Lycopodiopsida</taxon>
        <taxon>Selaginellales</taxon>
        <taxon>Selaginellaceae</taxon>
        <taxon>Selaginella</taxon>
    </lineage>
</organism>
<dbReference type="GO" id="GO:0031146">
    <property type="term" value="P:SCF-dependent proteasomal ubiquitin-dependent protein catabolic process"/>
    <property type="evidence" value="ECO:0000318"/>
    <property type="project" value="GO_Central"/>
</dbReference>
<dbReference type="AlphaFoldDB" id="D8TEW9"/>
<keyword evidence="3" id="KW-1185">Reference proteome</keyword>
<dbReference type="EMBL" id="GL377750">
    <property type="protein sequence ID" value="EFJ04793.1"/>
    <property type="molecule type" value="Genomic_DNA"/>
</dbReference>
<dbReference type="GO" id="GO:0004842">
    <property type="term" value="F:ubiquitin-protein transferase activity"/>
    <property type="evidence" value="ECO:0000318"/>
    <property type="project" value="GO_Central"/>
</dbReference>
<evidence type="ECO:0000313" key="2">
    <source>
        <dbReference type="EMBL" id="EFJ04793.1"/>
    </source>
</evidence>
<dbReference type="PANTHER" id="PTHR31672:SF2">
    <property type="entry name" value="F-BOX DOMAIN-CONTAINING PROTEIN"/>
    <property type="match status" value="1"/>
</dbReference>
<dbReference type="InterPro" id="IPR050796">
    <property type="entry name" value="SCF_F-box_component"/>
</dbReference>
<reference evidence="2 3" key="1">
    <citation type="journal article" date="2011" name="Science">
        <title>The Selaginella genome identifies genetic changes associated with the evolution of vascular plants.</title>
        <authorList>
            <person name="Banks J.A."/>
            <person name="Nishiyama T."/>
            <person name="Hasebe M."/>
            <person name="Bowman J.L."/>
            <person name="Gribskov M."/>
            <person name="dePamphilis C."/>
            <person name="Albert V.A."/>
            <person name="Aono N."/>
            <person name="Aoyama T."/>
            <person name="Ambrose B.A."/>
            <person name="Ashton N.W."/>
            <person name="Axtell M.J."/>
            <person name="Barker E."/>
            <person name="Barker M.S."/>
            <person name="Bennetzen J.L."/>
            <person name="Bonawitz N.D."/>
            <person name="Chapple C."/>
            <person name="Cheng C."/>
            <person name="Correa L.G."/>
            <person name="Dacre M."/>
            <person name="DeBarry J."/>
            <person name="Dreyer I."/>
            <person name="Elias M."/>
            <person name="Engstrom E.M."/>
            <person name="Estelle M."/>
            <person name="Feng L."/>
            <person name="Finet C."/>
            <person name="Floyd S.K."/>
            <person name="Frommer W.B."/>
            <person name="Fujita T."/>
            <person name="Gramzow L."/>
            <person name="Gutensohn M."/>
            <person name="Harholt J."/>
            <person name="Hattori M."/>
            <person name="Heyl A."/>
            <person name="Hirai T."/>
            <person name="Hiwatashi Y."/>
            <person name="Ishikawa M."/>
            <person name="Iwata M."/>
            <person name="Karol K.G."/>
            <person name="Koehler B."/>
            <person name="Kolukisaoglu U."/>
            <person name="Kubo M."/>
            <person name="Kurata T."/>
            <person name="Lalonde S."/>
            <person name="Li K."/>
            <person name="Li Y."/>
            <person name="Litt A."/>
            <person name="Lyons E."/>
            <person name="Manning G."/>
            <person name="Maruyama T."/>
            <person name="Michael T.P."/>
            <person name="Mikami K."/>
            <person name="Miyazaki S."/>
            <person name="Morinaga S."/>
            <person name="Murata T."/>
            <person name="Mueller-Roeber B."/>
            <person name="Nelson D.R."/>
            <person name="Obara M."/>
            <person name="Oguri Y."/>
            <person name="Olmstead R.G."/>
            <person name="Onodera N."/>
            <person name="Petersen B.L."/>
            <person name="Pils B."/>
            <person name="Prigge M."/>
            <person name="Rensing S.A."/>
            <person name="Riano-Pachon D.M."/>
            <person name="Roberts A.W."/>
            <person name="Sato Y."/>
            <person name="Scheller H.V."/>
            <person name="Schulz B."/>
            <person name="Schulz C."/>
            <person name="Shakirov E.V."/>
            <person name="Shibagaki N."/>
            <person name="Shinohara N."/>
            <person name="Shippen D.E."/>
            <person name="Soerensen I."/>
            <person name="Sotooka R."/>
            <person name="Sugimoto N."/>
            <person name="Sugita M."/>
            <person name="Sumikawa N."/>
            <person name="Tanurdzic M."/>
            <person name="Theissen G."/>
            <person name="Ulvskov P."/>
            <person name="Wakazuki S."/>
            <person name="Weng J.K."/>
            <person name="Willats W.W."/>
            <person name="Wipf D."/>
            <person name="Wolf P.G."/>
            <person name="Yang L."/>
            <person name="Zimmer A.D."/>
            <person name="Zhu Q."/>
            <person name="Mitros T."/>
            <person name="Hellsten U."/>
            <person name="Loque D."/>
            <person name="Otillar R."/>
            <person name="Salamov A."/>
            <person name="Schmutz J."/>
            <person name="Shapiro H."/>
            <person name="Lindquist E."/>
            <person name="Lucas S."/>
            <person name="Rokhsar D."/>
            <person name="Grigoriev I.V."/>
        </authorList>
    </citation>
    <scope>NUCLEOTIDE SEQUENCE [LARGE SCALE GENOMIC DNA]</scope>
</reference>
<evidence type="ECO:0000313" key="3">
    <source>
        <dbReference type="Proteomes" id="UP000001514"/>
    </source>
</evidence>
<accession>D8TEW9</accession>
<dbReference type="Gene3D" id="1.20.1280.50">
    <property type="match status" value="1"/>
</dbReference>
<dbReference type="PROSITE" id="PS50181">
    <property type="entry name" value="FBOX"/>
    <property type="match status" value="1"/>
</dbReference>
<dbReference type="InterPro" id="IPR001810">
    <property type="entry name" value="F-box_dom"/>
</dbReference>
<dbReference type="SUPFAM" id="SSF81383">
    <property type="entry name" value="F-box domain"/>
    <property type="match status" value="1"/>
</dbReference>
<evidence type="ECO:0000259" key="1">
    <source>
        <dbReference type="PROSITE" id="PS50181"/>
    </source>
</evidence>
<dbReference type="Pfam" id="PF12937">
    <property type="entry name" value="F-box-like"/>
    <property type="match status" value="1"/>
</dbReference>
<feature type="domain" description="F-box" evidence="1">
    <location>
        <begin position="1"/>
        <end position="49"/>
    </location>
</feature>
<protein>
    <recommendedName>
        <fullName evidence="1">F-box domain-containing protein</fullName>
    </recommendedName>
</protein>
<dbReference type="InterPro" id="IPR036047">
    <property type="entry name" value="F-box-like_dom_sf"/>
</dbReference>
<dbReference type="Proteomes" id="UP000001514">
    <property type="component" value="Unassembled WGS sequence"/>
</dbReference>
<dbReference type="KEGG" id="smo:SELMODRAFT_432075"/>
<sequence length="381" mass="43476">MGKLPLPLELELRVLSWVPAEDVARLQLVCKDWGRLLHDPTFRALWERQNGTSSFLLHVKRHARDSLEVQFRYCKYDPSENRACLKQVPPSLRSWFAPDGSEPLLAGGGLILCWFPRVSGSSGLVDSTNRESPFLVGNPLTQEWVKIPGLEVPLYYSKRMLTTYFDEGQMFFRIWLEPYSFDSKVGIWTVPRAVVFGMCSYNSVCVKGVHYALARLHQYAALVLLEVDFADISRSKWAYAWDLSELEGTYEDVYMLEVGPGEIGIFTQKMEWMEYTTVMVLDRQQNDDGDLEWTWKTVSTSPEEDFETGPGIIQTSECQTHGKDTFCVAEQGIVRFDSQNLTWEWVEKGQHLERLGLEVSLCQPVSKGLLCGSSCGARILR</sequence>
<name>D8TEW9_SELML</name>
<proteinExistence type="predicted"/>
<dbReference type="FunCoup" id="D8TEW9">
    <property type="interactions" value="449"/>
</dbReference>
<dbReference type="HOGENOM" id="CLU_630741_0_0_1"/>
<gene>
    <name evidence="2" type="ORF">SELMODRAFT_432075</name>
</gene>
<dbReference type="Gramene" id="EFJ04793">
    <property type="protein sequence ID" value="EFJ04793"/>
    <property type="gene ID" value="SELMODRAFT_432075"/>
</dbReference>
<dbReference type="InParanoid" id="D8TEW9"/>